<dbReference type="EMBL" id="JH767164">
    <property type="protein sequence ID" value="EQC32434.1"/>
    <property type="molecule type" value="Genomic_DNA"/>
</dbReference>
<organism evidence="1 2">
    <name type="scientific">Saprolegnia diclina (strain VS20)</name>
    <dbReference type="NCBI Taxonomy" id="1156394"/>
    <lineage>
        <taxon>Eukaryota</taxon>
        <taxon>Sar</taxon>
        <taxon>Stramenopiles</taxon>
        <taxon>Oomycota</taxon>
        <taxon>Saprolegniomycetes</taxon>
        <taxon>Saprolegniales</taxon>
        <taxon>Saprolegniaceae</taxon>
        <taxon>Saprolegnia</taxon>
    </lineage>
</organism>
<evidence type="ECO:0000313" key="2">
    <source>
        <dbReference type="Proteomes" id="UP000030762"/>
    </source>
</evidence>
<dbReference type="RefSeq" id="XP_008614375.1">
    <property type="nucleotide sequence ID" value="XM_008616153.1"/>
</dbReference>
<proteinExistence type="predicted"/>
<dbReference type="OMA" id="AIYDHRI"/>
<dbReference type="GeneID" id="19950900"/>
<dbReference type="InParanoid" id="T0Q3P3"/>
<dbReference type="AlphaFoldDB" id="T0Q3P3"/>
<evidence type="ECO:0008006" key="3">
    <source>
        <dbReference type="Google" id="ProtNLM"/>
    </source>
</evidence>
<keyword evidence="2" id="KW-1185">Reference proteome</keyword>
<dbReference type="VEuPathDB" id="FungiDB:SDRG_10173"/>
<protein>
    <recommendedName>
        <fullName evidence="3">Sfi1 spindle body domain-containing protein</fullName>
    </recommendedName>
</protein>
<gene>
    <name evidence="1" type="ORF">SDRG_10173</name>
</gene>
<reference evidence="1 2" key="1">
    <citation type="submission" date="2012-04" db="EMBL/GenBank/DDBJ databases">
        <title>The Genome Sequence of Saprolegnia declina VS20.</title>
        <authorList>
            <consortium name="The Broad Institute Genome Sequencing Platform"/>
            <person name="Russ C."/>
            <person name="Nusbaum C."/>
            <person name="Tyler B."/>
            <person name="van West P."/>
            <person name="Dieguez-Uribeondo J."/>
            <person name="de Bruijn I."/>
            <person name="Tripathy S."/>
            <person name="Jiang R."/>
            <person name="Young S.K."/>
            <person name="Zeng Q."/>
            <person name="Gargeya S."/>
            <person name="Fitzgerald M."/>
            <person name="Haas B."/>
            <person name="Abouelleil A."/>
            <person name="Alvarado L."/>
            <person name="Arachchi H.M."/>
            <person name="Berlin A."/>
            <person name="Chapman S.B."/>
            <person name="Goldberg J."/>
            <person name="Griggs A."/>
            <person name="Gujja S."/>
            <person name="Hansen M."/>
            <person name="Howarth C."/>
            <person name="Imamovic A."/>
            <person name="Larimer J."/>
            <person name="McCowen C."/>
            <person name="Montmayeur A."/>
            <person name="Murphy C."/>
            <person name="Neiman D."/>
            <person name="Pearson M."/>
            <person name="Priest M."/>
            <person name="Roberts A."/>
            <person name="Saif S."/>
            <person name="Shea T."/>
            <person name="Sisk P."/>
            <person name="Sykes S."/>
            <person name="Wortman J."/>
            <person name="Nusbaum C."/>
            <person name="Birren B."/>
        </authorList>
    </citation>
    <scope>NUCLEOTIDE SEQUENCE [LARGE SCALE GENOMIC DNA]</scope>
    <source>
        <strain evidence="1 2">VS20</strain>
    </source>
</reference>
<evidence type="ECO:0000313" key="1">
    <source>
        <dbReference type="EMBL" id="EQC32434.1"/>
    </source>
</evidence>
<dbReference type="OrthoDB" id="10475024at2759"/>
<sequence>METLVAVHRRCVLLPAMRAYWKCWRRFAIAAKHQAIYDHRIRTRRDRTLRIAVLRRQRLLLTRGLSVWRHAATTVTALGRALARHHARARTRTVWRQWARYVYHDTLEEQVAALAWVVQFRRAVTYMLRLLRKNQRRRMTAAVIRWQYVTSLARHGTFCLHRRIKCQAVIALLKRLVGKARTRRLHEAAAIAQYVAKLCADAVRIVLRCHTSAGTLATLLAQRHVRRAWARWVAVSCRRVPPPAPLRRKRWVPRSAPLKLKPTWRP</sequence>
<accession>T0Q3P3</accession>
<dbReference type="Proteomes" id="UP000030762">
    <property type="component" value="Unassembled WGS sequence"/>
</dbReference>
<name>T0Q3P3_SAPDV</name>